<organism evidence="1 2">
    <name type="scientific">Georgenia deserti</name>
    <dbReference type="NCBI Taxonomy" id="2093781"/>
    <lineage>
        <taxon>Bacteria</taxon>
        <taxon>Bacillati</taxon>
        <taxon>Actinomycetota</taxon>
        <taxon>Actinomycetes</taxon>
        <taxon>Micrococcales</taxon>
        <taxon>Bogoriellaceae</taxon>
        <taxon>Georgenia</taxon>
    </lineage>
</organism>
<evidence type="ECO:0000313" key="1">
    <source>
        <dbReference type="EMBL" id="MFD1719114.1"/>
    </source>
</evidence>
<comment type="caution">
    <text evidence="1">The sequence shown here is derived from an EMBL/GenBank/DDBJ whole genome shotgun (WGS) entry which is preliminary data.</text>
</comment>
<keyword evidence="2" id="KW-1185">Reference proteome</keyword>
<dbReference type="InterPro" id="IPR017850">
    <property type="entry name" value="Alkaline_phosphatase_core_sf"/>
</dbReference>
<accession>A0ABW4LAD6</accession>
<dbReference type="PANTHER" id="PTHR10151:SF120">
    <property type="entry name" value="BIS(5'-ADENOSYL)-TRIPHOSPHATASE"/>
    <property type="match status" value="1"/>
</dbReference>
<dbReference type="Gene3D" id="3.40.720.10">
    <property type="entry name" value="Alkaline Phosphatase, subunit A"/>
    <property type="match status" value="1"/>
</dbReference>
<dbReference type="Proteomes" id="UP001597277">
    <property type="component" value="Unassembled WGS sequence"/>
</dbReference>
<dbReference type="PANTHER" id="PTHR10151">
    <property type="entry name" value="ECTONUCLEOTIDE PYROPHOSPHATASE/PHOSPHODIESTERASE"/>
    <property type="match status" value="1"/>
</dbReference>
<dbReference type="EMBL" id="JBHUEE010000008">
    <property type="protein sequence ID" value="MFD1719114.1"/>
    <property type="molecule type" value="Genomic_DNA"/>
</dbReference>
<dbReference type="SUPFAM" id="SSF53649">
    <property type="entry name" value="Alkaline phosphatase-like"/>
    <property type="match status" value="1"/>
</dbReference>
<sequence length="378" mass="40021">MSDEGRHIRAVLSGALDAVGLPTASADRTSDQDRADLGLPQAEKVCVVLVDGLGTRMLTERGGHAPFLRARLPEALTLASTFPSTTASALTALGTGELPGATGMLGFSLRDPVHGGLLNLISWENSQVRPREWQRVDTLPEQLAGRGEATSVVGVGPARFVGSGLTECAFRGMRNVSAESLGDRVDATARALRRPDVRAVYLYWGEVDHLGHRHGWGSWQWGEEVTATDGELARLARVLPAGTLLLITADHGMVDVSRRTDVAHMPELARDVELVAGEGRAAHIYTAPGRAAQVAARWRDVFGDRAAIFERSDLVASGLLGRDTHRADAAGDVVAVLGGEEVVVDSRSQPPGMVGLVGVHGGLTAAEMEVPLIREVIG</sequence>
<dbReference type="RefSeq" id="WP_388008743.1">
    <property type="nucleotide sequence ID" value="NZ_JBHUEE010000008.1"/>
</dbReference>
<protein>
    <submittedName>
        <fullName evidence="1">Alkaline phosphatase family protein</fullName>
    </submittedName>
</protein>
<dbReference type="Pfam" id="PF01663">
    <property type="entry name" value="Phosphodiest"/>
    <property type="match status" value="1"/>
</dbReference>
<evidence type="ECO:0000313" key="2">
    <source>
        <dbReference type="Proteomes" id="UP001597277"/>
    </source>
</evidence>
<dbReference type="InterPro" id="IPR002591">
    <property type="entry name" value="Phosphodiest/P_Trfase"/>
</dbReference>
<proteinExistence type="predicted"/>
<reference evidence="2" key="1">
    <citation type="journal article" date="2019" name="Int. J. Syst. Evol. Microbiol.">
        <title>The Global Catalogue of Microorganisms (GCM) 10K type strain sequencing project: providing services to taxonomists for standard genome sequencing and annotation.</title>
        <authorList>
            <consortium name="The Broad Institute Genomics Platform"/>
            <consortium name="The Broad Institute Genome Sequencing Center for Infectious Disease"/>
            <person name="Wu L."/>
            <person name="Ma J."/>
        </authorList>
    </citation>
    <scope>NUCLEOTIDE SEQUENCE [LARGE SCALE GENOMIC DNA]</scope>
    <source>
        <strain evidence="2">JCM 17130</strain>
    </source>
</reference>
<gene>
    <name evidence="1" type="ORF">ACFSE6_14810</name>
</gene>
<name>A0ABW4LAD6_9MICO</name>